<dbReference type="InterPro" id="IPR007472">
    <property type="entry name" value="N-end_Aminoacyl_Trfase_C"/>
</dbReference>
<dbReference type="Pfam" id="PF04376">
    <property type="entry name" value="ATE_N"/>
    <property type="match status" value="1"/>
</dbReference>
<dbReference type="eggNOG" id="COG2935">
    <property type="taxonomic scope" value="Bacteria"/>
</dbReference>
<keyword evidence="1 4" id="KW-0963">Cytoplasm</keyword>
<dbReference type="SUPFAM" id="SSF55729">
    <property type="entry name" value="Acyl-CoA N-acyltransferases (Nat)"/>
    <property type="match status" value="1"/>
</dbReference>
<evidence type="ECO:0000256" key="2">
    <source>
        <dbReference type="ARBA" id="ARBA00022679"/>
    </source>
</evidence>
<evidence type="ECO:0000256" key="4">
    <source>
        <dbReference type="HAMAP-Rule" id="MF_00689"/>
    </source>
</evidence>
<dbReference type="KEGG" id="gps:C427_2016"/>
<dbReference type="GO" id="GO:0008914">
    <property type="term" value="F:leucyl-tRNA--protein transferase activity"/>
    <property type="evidence" value="ECO:0007669"/>
    <property type="project" value="UniProtKB-UniRule"/>
</dbReference>
<dbReference type="Proteomes" id="UP000011864">
    <property type="component" value="Chromosome"/>
</dbReference>
<dbReference type="InterPro" id="IPR017138">
    <property type="entry name" value="Asp_Glu_LeuTrfase"/>
</dbReference>
<dbReference type="PATRIC" id="fig|1129794.4.peg.1998"/>
<dbReference type="EC" id="2.3.2.29" evidence="4"/>
<feature type="domain" description="N-end rule aminoacyl transferase C-terminal" evidence="6">
    <location>
        <begin position="100"/>
        <end position="225"/>
    </location>
</feature>
<keyword evidence="8" id="KW-1185">Reference proteome</keyword>
<dbReference type="HAMAP" id="MF_00689">
    <property type="entry name" value="Bpt"/>
    <property type="match status" value="1"/>
</dbReference>
<protein>
    <recommendedName>
        <fullName evidence="4">Aspartate/glutamate leucyltransferase</fullName>
        <ecNumber evidence="4">2.3.2.29</ecNumber>
    </recommendedName>
</protein>
<dbReference type="Pfam" id="PF04377">
    <property type="entry name" value="ATE_C"/>
    <property type="match status" value="1"/>
</dbReference>
<evidence type="ECO:0000313" key="7">
    <source>
        <dbReference type="EMBL" id="AGH44125.1"/>
    </source>
</evidence>
<reference evidence="7 8" key="1">
    <citation type="journal article" date="2013" name="Genome Announc.">
        <title>Complete Genome Sequence of Glaciecola psychrophila Strain 170T.</title>
        <authorList>
            <person name="Yin J."/>
            <person name="Chen J."/>
            <person name="Liu G."/>
            <person name="Yu Y."/>
            <person name="Song L."/>
            <person name="Wang X."/>
            <person name="Qu X."/>
        </authorList>
    </citation>
    <scope>NUCLEOTIDE SEQUENCE [LARGE SCALE GENOMIC DNA]</scope>
    <source>
        <strain evidence="7 8">170</strain>
    </source>
</reference>
<comment type="catalytic activity">
    <reaction evidence="4">
        <text>N-terminal L-aspartyl-[protein] + L-leucyl-tRNA(Leu) = N-terminal L-leucyl-L-aspartyl-[protein] + tRNA(Leu) + H(+)</text>
        <dbReference type="Rhea" id="RHEA:50420"/>
        <dbReference type="Rhea" id="RHEA-COMP:9613"/>
        <dbReference type="Rhea" id="RHEA-COMP:9622"/>
        <dbReference type="Rhea" id="RHEA-COMP:12669"/>
        <dbReference type="Rhea" id="RHEA-COMP:12674"/>
        <dbReference type="ChEBI" id="CHEBI:15378"/>
        <dbReference type="ChEBI" id="CHEBI:64720"/>
        <dbReference type="ChEBI" id="CHEBI:78442"/>
        <dbReference type="ChEBI" id="CHEBI:78494"/>
        <dbReference type="ChEBI" id="CHEBI:133042"/>
        <dbReference type="EC" id="2.3.2.29"/>
    </reaction>
</comment>
<dbReference type="NCBIfam" id="NF002341">
    <property type="entry name" value="PRK01305.1-1"/>
    <property type="match status" value="1"/>
</dbReference>
<gene>
    <name evidence="4" type="primary">bpt</name>
    <name evidence="7" type="ORF">C427_2016</name>
</gene>
<dbReference type="GO" id="GO:0004057">
    <property type="term" value="F:arginyl-tRNA--protein transferase activity"/>
    <property type="evidence" value="ECO:0007669"/>
    <property type="project" value="InterPro"/>
</dbReference>
<comment type="subcellular location">
    <subcellularLocation>
        <location evidence="4">Cytoplasm</location>
    </subcellularLocation>
</comment>
<evidence type="ECO:0000259" key="6">
    <source>
        <dbReference type="Pfam" id="PF04377"/>
    </source>
</evidence>
<comment type="catalytic activity">
    <reaction evidence="4">
        <text>N-terminal L-glutamyl-[protein] + L-leucyl-tRNA(Leu) = N-terminal L-leucyl-L-glutamyl-[protein] + tRNA(Leu) + H(+)</text>
        <dbReference type="Rhea" id="RHEA:50412"/>
        <dbReference type="Rhea" id="RHEA-COMP:9613"/>
        <dbReference type="Rhea" id="RHEA-COMP:9622"/>
        <dbReference type="Rhea" id="RHEA-COMP:12664"/>
        <dbReference type="Rhea" id="RHEA-COMP:12668"/>
        <dbReference type="ChEBI" id="CHEBI:15378"/>
        <dbReference type="ChEBI" id="CHEBI:64721"/>
        <dbReference type="ChEBI" id="CHEBI:78442"/>
        <dbReference type="ChEBI" id="CHEBI:78494"/>
        <dbReference type="ChEBI" id="CHEBI:133041"/>
        <dbReference type="EC" id="2.3.2.29"/>
    </reaction>
</comment>
<dbReference type="PANTHER" id="PTHR21367:SF1">
    <property type="entry name" value="ARGINYL-TRNA--PROTEIN TRANSFERASE 1"/>
    <property type="match status" value="1"/>
</dbReference>
<dbReference type="PANTHER" id="PTHR21367">
    <property type="entry name" value="ARGININE-TRNA-PROTEIN TRANSFERASE 1"/>
    <property type="match status" value="1"/>
</dbReference>
<evidence type="ECO:0000259" key="5">
    <source>
        <dbReference type="Pfam" id="PF04376"/>
    </source>
</evidence>
<comment type="similarity">
    <text evidence="4">Belongs to the R-transferase family. Bpt subfamily.</text>
</comment>
<keyword evidence="2 4" id="KW-0808">Transferase</keyword>
<dbReference type="AlphaFoldDB" id="K7AZH7"/>
<organism evidence="7 8">
    <name type="scientific">Paraglaciecola psychrophila 170</name>
    <dbReference type="NCBI Taxonomy" id="1129794"/>
    <lineage>
        <taxon>Bacteria</taxon>
        <taxon>Pseudomonadati</taxon>
        <taxon>Pseudomonadota</taxon>
        <taxon>Gammaproteobacteria</taxon>
        <taxon>Alteromonadales</taxon>
        <taxon>Alteromonadaceae</taxon>
        <taxon>Paraglaciecola</taxon>
    </lineage>
</organism>
<comment type="function">
    <text evidence="4">Functions in the N-end rule pathway of protein degradation where it conjugates Leu from its aminoacyl-tRNA to the N-termini of proteins containing an N-terminal aspartate or glutamate.</text>
</comment>
<dbReference type="STRING" id="1129794.C427_2016"/>
<dbReference type="GO" id="GO:0071596">
    <property type="term" value="P:ubiquitin-dependent protein catabolic process via the N-end rule pathway"/>
    <property type="evidence" value="ECO:0007669"/>
    <property type="project" value="InterPro"/>
</dbReference>
<dbReference type="InterPro" id="IPR007471">
    <property type="entry name" value="N-end_Aminoacyl_Trfase_N"/>
</dbReference>
<dbReference type="InterPro" id="IPR030700">
    <property type="entry name" value="N-end_Aminoacyl_Trfase"/>
</dbReference>
<dbReference type="NCBIfam" id="NF002342">
    <property type="entry name" value="PRK01305.1-3"/>
    <property type="match status" value="1"/>
</dbReference>
<evidence type="ECO:0000313" key="8">
    <source>
        <dbReference type="Proteomes" id="UP000011864"/>
    </source>
</evidence>
<name>K7AZH7_9ALTE</name>
<proteinExistence type="inferred from homology"/>
<sequence>MGMKFGISTPFTCSYLPEQDERLLIFMSDTEPTITEYDVLIGAGFRRSGTQVYRPHCGSCNACESIRLPVNMFTPSKSQKRTMKRNQDLVVRISNSDKPEYYPLYESYINQRHADGSMFPATKEQYQGFILSPWNKALFIEIYAIDEHAHQELIGVAVTDNLASSLSALYTFFKPEEQHRSLGNFAILQQIELARSLNKAFLYLGYQIDTCQKMSYKQNFLPHERFFDDKWQLIAKKAG</sequence>
<accession>K7AZH7</accession>
<dbReference type="PIRSF" id="PIRSF037208">
    <property type="entry name" value="ATE_pro_prd"/>
    <property type="match status" value="1"/>
</dbReference>
<dbReference type="NCBIfam" id="NF002346">
    <property type="entry name" value="PRK01305.2-3"/>
    <property type="match status" value="1"/>
</dbReference>
<feature type="domain" description="N-end aminoacyl transferase N-terminal" evidence="5">
    <location>
        <begin position="12"/>
        <end position="81"/>
    </location>
</feature>
<dbReference type="OrthoDB" id="9782022at2"/>
<evidence type="ECO:0000256" key="3">
    <source>
        <dbReference type="ARBA" id="ARBA00023315"/>
    </source>
</evidence>
<dbReference type="HOGENOM" id="CLU_077607_0_0_6"/>
<dbReference type="InterPro" id="IPR016181">
    <property type="entry name" value="Acyl_CoA_acyltransferase"/>
</dbReference>
<keyword evidence="3 4" id="KW-0012">Acyltransferase</keyword>
<dbReference type="EMBL" id="CP003837">
    <property type="protein sequence ID" value="AGH44125.1"/>
    <property type="molecule type" value="Genomic_DNA"/>
</dbReference>
<evidence type="ECO:0000256" key="1">
    <source>
        <dbReference type="ARBA" id="ARBA00022490"/>
    </source>
</evidence>
<dbReference type="NCBIfam" id="NF002345">
    <property type="entry name" value="PRK01305.2-2"/>
    <property type="match status" value="1"/>
</dbReference>
<dbReference type="GO" id="GO:0005737">
    <property type="term" value="C:cytoplasm"/>
    <property type="evidence" value="ECO:0007669"/>
    <property type="project" value="UniProtKB-SubCell"/>
</dbReference>